<proteinExistence type="predicted"/>
<dbReference type="InterPro" id="IPR002933">
    <property type="entry name" value="Peptidase_M20"/>
</dbReference>
<dbReference type="Pfam" id="PF07687">
    <property type="entry name" value="M20_dimer"/>
    <property type="match status" value="1"/>
</dbReference>
<feature type="domain" description="Peptidase M20 dimerisation" evidence="2">
    <location>
        <begin position="175"/>
        <end position="264"/>
    </location>
</feature>
<dbReference type="Pfam" id="PF01546">
    <property type="entry name" value="Peptidase_M20"/>
    <property type="match status" value="1"/>
</dbReference>
<reference evidence="3 4" key="1">
    <citation type="submission" date="2016-02" db="EMBL/GenBank/DDBJ databases">
        <title>Anaerosporomusa subterraneum gen. nov., sp. nov., a spore-forming obligate anaerobe isolated from saprolite.</title>
        <authorList>
            <person name="Choi J.K."/>
            <person name="Shah M."/>
            <person name="Yee N."/>
        </authorList>
    </citation>
    <scope>NUCLEOTIDE SEQUENCE [LARGE SCALE GENOMIC DNA]</scope>
    <source>
        <strain evidence="3 4">RU4</strain>
    </source>
</reference>
<dbReference type="GO" id="GO:0046872">
    <property type="term" value="F:metal ion binding"/>
    <property type="evidence" value="ECO:0007669"/>
    <property type="project" value="UniProtKB-KW"/>
</dbReference>
<dbReference type="GO" id="GO:0016787">
    <property type="term" value="F:hydrolase activity"/>
    <property type="evidence" value="ECO:0007669"/>
    <property type="project" value="InterPro"/>
</dbReference>
<dbReference type="SUPFAM" id="SSF53187">
    <property type="entry name" value="Zn-dependent exopeptidases"/>
    <property type="match status" value="1"/>
</dbReference>
<name>A0A154BVR5_ANASB</name>
<dbReference type="EMBL" id="LSGP01000006">
    <property type="protein sequence ID" value="KYZ77870.1"/>
    <property type="molecule type" value="Genomic_DNA"/>
</dbReference>
<evidence type="ECO:0000313" key="3">
    <source>
        <dbReference type="EMBL" id="KYZ77870.1"/>
    </source>
</evidence>
<keyword evidence="4" id="KW-1185">Reference proteome</keyword>
<dbReference type="Gene3D" id="3.40.630.10">
    <property type="entry name" value="Zn peptidases"/>
    <property type="match status" value="1"/>
</dbReference>
<gene>
    <name evidence="3" type="ORF">AXX12_17580</name>
</gene>
<dbReference type="PIRSF" id="PIRSF005962">
    <property type="entry name" value="Pept_M20D_amidohydro"/>
    <property type="match status" value="1"/>
</dbReference>
<dbReference type="InterPro" id="IPR036264">
    <property type="entry name" value="Bact_exopeptidase_dim_dom"/>
</dbReference>
<comment type="caution">
    <text evidence="3">The sequence shown here is derived from an EMBL/GenBank/DDBJ whole genome shotgun (WGS) entry which is preliminary data.</text>
</comment>
<dbReference type="InterPro" id="IPR017439">
    <property type="entry name" value="Amidohydrolase"/>
</dbReference>
<protein>
    <submittedName>
        <fullName evidence="3">Peptidase M20</fullName>
    </submittedName>
</protein>
<keyword evidence="1" id="KW-0464">Manganese</keyword>
<feature type="binding site" evidence="1">
    <location>
        <position position="90"/>
    </location>
    <ligand>
        <name>Mn(2+)</name>
        <dbReference type="ChEBI" id="CHEBI:29035"/>
        <label>2</label>
    </ligand>
</feature>
<evidence type="ECO:0000256" key="1">
    <source>
        <dbReference type="PIRSR" id="PIRSR005962-1"/>
    </source>
</evidence>
<evidence type="ECO:0000313" key="4">
    <source>
        <dbReference type="Proteomes" id="UP000076268"/>
    </source>
</evidence>
<feature type="binding site" evidence="1">
    <location>
        <position position="147"/>
    </location>
    <ligand>
        <name>Mn(2+)</name>
        <dbReference type="ChEBI" id="CHEBI:29035"/>
        <label>2</label>
    </ligand>
</feature>
<dbReference type="InterPro" id="IPR011650">
    <property type="entry name" value="Peptidase_M20_dimer"/>
</dbReference>
<keyword evidence="1" id="KW-0479">Metal-binding</keyword>
<dbReference type="PANTHER" id="PTHR11014:SF122">
    <property type="entry name" value="AMIDOHYDROLASE AMHX"/>
    <property type="match status" value="1"/>
</dbReference>
<dbReference type="Gene3D" id="3.30.70.360">
    <property type="match status" value="1"/>
</dbReference>
<dbReference type="STRING" id="1794912.AXX12_17580"/>
<feature type="binding site" evidence="1">
    <location>
        <position position="342"/>
    </location>
    <ligand>
        <name>Mn(2+)</name>
        <dbReference type="ChEBI" id="CHEBI:29035"/>
        <label>2</label>
    </ligand>
</feature>
<dbReference type="PANTHER" id="PTHR11014">
    <property type="entry name" value="PEPTIDASE M20 FAMILY MEMBER"/>
    <property type="match status" value="1"/>
</dbReference>
<dbReference type="Proteomes" id="UP000076268">
    <property type="component" value="Unassembled WGS sequence"/>
</dbReference>
<dbReference type="RefSeq" id="WP_066237814.1">
    <property type="nucleotide sequence ID" value="NZ_LSGP01000006.1"/>
</dbReference>
<accession>A0A154BVR5</accession>
<sequence length="370" mass="38475">MSTHENSVLEVYQVLHTMPEVGFQEHKTAAYLAEELKAAGFSVKTGLGGTGVVGTLDSGKPGPVVMLRADMDALSHTVDGAEKIVHSCGHDAHSAMVLTAAKILKQAGIPCGQLKILFQPAEEKLTGALSVIEAGALEGVDIIFGIHLRPIQEARTGQATPALYHGASYIVEAAIEGLTAHGARPHLGVNAIDAAAAVVNAVNAIRINPVVPCTVKTTKLQAGGATLNAIPDLAEMAFDLRAQQNDVMDELIAKVTKAVENAAVSVGAKGTVKVKGGVPAAEYNDSMVATARSAINSVLGPVGVLAPIVSPGGEDFHFFVKKYPRLKAGYIGLGCDLKPGLHHPAMSFDLSALPNGVKILVEVVNRAYKE</sequence>
<evidence type="ECO:0000259" key="2">
    <source>
        <dbReference type="Pfam" id="PF07687"/>
    </source>
</evidence>
<dbReference type="AlphaFoldDB" id="A0A154BVR5"/>
<dbReference type="SUPFAM" id="SSF55031">
    <property type="entry name" value="Bacterial exopeptidase dimerisation domain"/>
    <property type="match status" value="1"/>
</dbReference>
<comment type="cofactor">
    <cofactor evidence="1">
        <name>Mn(2+)</name>
        <dbReference type="ChEBI" id="CHEBI:29035"/>
    </cofactor>
    <text evidence="1">The Mn(2+) ion enhances activity.</text>
</comment>
<dbReference type="NCBIfam" id="TIGR01891">
    <property type="entry name" value="amidohydrolases"/>
    <property type="match status" value="1"/>
</dbReference>
<dbReference type="OrthoDB" id="9776731at2"/>
<feature type="binding site" evidence="1">
    <location>
        <position position="88"/>
    </location>
    <ligand>
        <name>Mn(2+)</name>
        <dbReference type="ChEBI" id="CHEBI:29035"/>
        <label>2</label>
    </ligand>
</feature>
<feature type="binding site" evidence="1">
    <location>
        <position position="123"/>
    </location>
    <ligand>
        <name>Mn(2+)</name>
        <dbReference type="ChEBI" id="CHEBI:29035"/>
        <label>2</label>
    </ligand>
</feature>
<organism evidence="3 4">
    <name type="scientific">Anaerosporomusa subterranea</name>
    <dbReference type="NCBI Taxonomy" id="1794912"/>
    <lineage>
        <taxon>Bacteria</taxon>
        <taxon>Bacillati</taxon>
        <taxon>Bacillota</taxon>
        <taxon>Negativicutes</taxon>
        <taxon>Acetonemataceae</taxon>
        <taxon>Anaerosporomusa</taxon>
    </lineage>
</organism>